<evidence type="ECO:0000256" key="1">
    <source>
        <dbReference type="ARBA" id="ARBA00010884"/>
    </source>
</evidence>
<dbReference type="EMBL" id="JAHESF010000009">
    <property type="protein sequence ID" value="MBT1697486.1"/>
    <property type="molecule type" value="Genomic_DNA"/>
</dbReference>
<comment type="caution">
    <text evidence="6">The sequence shown here is derived from an EMBL/GenBank/DDBJ whole genome shotgun (WGS) entry which is preliminary data.</text>
</comment>
<feature type="active site" description="Charge relay system" evidence="4">
    <location>
        <position position="289"/>
    </location>
</feature>
<dbReference type="InterPro" id="IPR012020">
    <property type="entry name" value="ABHD4"/>
</dbReference>
<evidence type="ECO:0000313" key="6">
    <source>
        <dbReference type="EMBL" id="MBT1697486.1"/>
    </source>
</evidence>
<dbReference type="PROSITE" id="PS01133">
    <property type="entry name" value="UPF0017"/>
    <property type="match status" value="1"/>
</dbReference>
<proteinExistence type="inferred from homology"/>
<dbReference type="PIRSF" id="PIRSF005211">
    <property type="entry name" value="Ab_hydro_YheT"/>
    <property type="match status" value="1"/>
</dbReference>
<feature type="active site" description="Charge relay system" evidence="4">
    <location>
        <position position="260"/>
    </location>
</feature>
<feature type="active site" description="Charge relay system" evidence="4">
    <location>
        <position position="136"/>
    </location>
</feature>
<dbReference type="PANTHER" id="PTHR10794">
    <property type="entry name" value="ABHYDROLASE DOMAIN-CONTAINING PROTEIN"/>
    <property type="match status" value="1"/>
</dbReference>
<evidence type="ECO:0000259" key="5">
    <source>
        <dbReference type="Pfam" id="PF00561"/>
    </source>
</evidence>
<evidence type="ECO:0000256" key="2">
    <source>
        <dbReference type="ARBA" id="ARBA00022487"/>
    </source>
</evidence>
<reference evidence="6 7" key="1">
    <citation type="submission" date="2021-05" db="EMBL/GenBank/DDBJ databases">
        <title>A Polyphasic approach of four new species of the genus Ohtaekwangia: Ohtaekwangia histidinii sp. nov., Ohtaekwangia cretensis sp. nov., Ohtaekwangia indiensis sp. nov., Ohtaekwangia reichenbachii sp. nov. from diverse environment.</title>
        <authorList>
            <person name="Octaviana S."/>
        </authorList>
    </citation>
    <scope>NUCLEOTIDE SEQUENCE [LARGE SCALE GENOMIC DNA]</scope>
    <source>
        <strain evidence="6 7">PWU4</strain>
    </source>
</reference>
<dbReference type="Proteomes" id="UP001319200">
    <property type="component" value="Unassembled WGS sequence"/>
</dbReference>
<accession>A0AAP2DJH5</accession>
<dbReference type="Pfam" id="PF00561">
    <property type="entry name" value="Abhydrolase_1"/>
    <property type="match status" value="1"/>
</dbReference>
<name>A0AAP2DJH5_9BACT</name>
<dbReference type="GO" id="GO:0034338">
    <property type="term" value="F:short-chain carboxylesterase activity"/>
    <property type="evidence" value="ECO:0007669"/>
    <property type="project" value="TreeGrafter"/>
</dbReference>
<dbReference type="RefSeq" id="WP_254163356.1">
    <property type="nucleotide sequence ID" value="NZ_JAHESF010000009.1"/>
</dbReference>
<comment type="similarity">
    <text evidence="1">Belongs to the AB hydrolase superfamily. AB hydrolase 4 family.</text>
</comment>
<keyword evidence="3 6" id="KW-0378">Hydrolase</keyword>
<dbReference type="GO" id="GO:0047372">
    <property type="term" value="F:monoacylglycerol lipase activity"/>
    <property type="evidence" value="ECO:0007669"/>
    <property type="project" value="TreeGrafter"/>
</dbReference>
<keyword evidence="7" id="KW-1185">Reference proteome</keyword>
<dbReference type="InterPro" id="IPR050960">
    <property type="entry name" value="AB_hydrolase_4_sf"/>
</dbReference>
<dbReference type="InterPro" id="IPR000073">
    <property type="entry name" value="AB_hydrolase_1"/>
</dbReference>
<dbReference type="AlphaFoldDB" id="A0AAP2DJH5"/>
<keyword evidence="2" id="KW-0719">Serine esterase</keyword>
<feature type="domain" description="AB hydrolase-1" evidence="5">
    <location>
        <begin position="57"/>
        <end position="290"/>
    </location>
</feature>
<protein>
    <submittedName>
        <fullName evidence="6">Alpha/beta fold hydrolase</fullName>
    </submittedName>
</protein>
<dbReference type="Gene3D" id="3.40.50.1820">
    <property type="entry name" value="alpha/beta hydrolase"/>
    <property type="match status" value="1"/>
</dbReference>
<evidence type="ECO:0000313" key="7">
    <source>
        <dbReference type="Proteomes" id="UP001319200"/>
    </source>
</evidence>
<dbReference type="InterPro" id="IPR000952">
    <property type="entry name" value="AB_hydrolase_4_CS"/>
</dbReference>
<dbReference type="PANTHER" id="PTHR10794:SF94">
    <property type="entry name" value="ESTERASE YHET-RELATED"/>
    <property type="match status" value="1"/>
</dbReference>
<evidence type="ECO:0000256" key="4">
    <source>
        <dbReference type="PIRSR" id="PIRSR005211-1"/>
    </source>
</evidence>
<sequence>MTRSYTPPRFLFSPHLETIYPALLRRVSLQPYTRERITTPDDDFLDLDWLTQGSDKLVIISHGLEGNTTRAYIKGMARVFFSKGYDVLAWNYRGCSEEMNRQLRFYHSGATDDLNVVTDYAIDQKKYKALYLIGFSLGGNITLKYLGEKTPRPEVRKAVAISVPMDLQTSCEKISRPSNWIYANRFLRSLKKKVQTKAARMPGLDVSGIDRIKTLQQFDDRYTAPLHGFSNAIDYYTRCSSIHFVNNIDIPTLIINTLNDPFLSPECFPDAQLKDHRHVQLEILLRGGHVGFAQFNKNGLYWSEQRALSFIDGQ</sequence>
<dbReference type="InterPro" id="IPR029058">
    <property type="entry name" value="AB_hydrolase_fold"/>
</dbReference>
<dbReference type="SUPFAM" id="SSF53474">
    <property type="entry name" value="alpha/beta-Hydrolases"/>
    <property type="match status" value="1"/>
</dbReference>
<evidence type="ECO:0000256" key="3">
    <source>
        <dbReference type="ARBA" id="ARBA00022801"/>
    </source>
</evidence>
<gene>
    <name evidence="6" type="ORF">KK083_11405</name>
</gene>
<organism evidence="6 7">
    <name type="scientific">Chryseosolibacter histidini</name>
    <dbReference type="NCBI Taxonomy" id="2782349"/>
    <lineage>
        <taxon>Bacteria</taxon>
        <taxon>Pseudomonadati</taxon>
        <taxon>Bacteroidota</taxon>
        <taxon>Cytophagia</taxon>
        <taxon>Cytophagales</taxon>
        <taxon>Chryseotaleaceae</taxon>
        <taxon>Chryseosolibacter</taxon>
    </lineage>
</organism>